<evidence type="ECO:0000256" key="7">
    <source>
        <dbReference type="ARBA" id="ARBA00023136"/>
    </source>
</evidence>
<proteinExistence type="inferred from homology"/>
<evidence type="ECO:0000256" key="9">
    <source>
        <dbReference type="RuleBase" id="RU000488"/>
    </source>
</evidence>
<comment type="caution">
    <text evidence="11">The sequence shown here is derived from an EMBL/GenBank/DDBJ whole genome shotgun (WGS) entry which is preliminary data.</text>
</comment>
<dbReference type="PROSITE" id="PS50920">
    <property type="entry name" value="SOLCAR"/>
    <property type="match status" value="3"/>
</dbReference>
<keyword evidence="3 9" id="KW-0813">Transport</keyword>
<keyword evidence="6 10" id="KW-1133">Transmembrane helix</keyword>
<keyword evidence="7 8" id="KW-0472">Membrane</keyword>
<evidence type="ECO:0000256" key="3">
    <source>
        <dbReference type="ARBA" id="ARBA00022448"/>
    </source>
</evidence>
<feature type="repeat" description="Solcar" evidence="8">
    <location>
        <begin position="112"/>
        <end position="199"/>
    </location>
</feature>
<name>A0A4R0RRD3_9APHY</name>
<comment type="similarity">
    <text evidence="2 9">Belongs to the mitochondrial carrier (TC 2.A.29) family.</text>
</comment>
<dbReference type="STRING" id="92696.A0A4R0RRD3"/>
<organism evidence="11 12">
    <name type="scientific">Steccherinum ochraceum</name>
    <dbReference type="NCBI Taxonomy" id="92696"/>
    <lineage>
        <taxon>Eukaryota</taxon>
        <taxon>Fungi</taxon>
        <taxon>Dikarya</taxon>
        <taxon>Basidiomycota</taxon>
        <taxon>Agaricomycotina</taxon>
        <taxon>Agaricomycetes</taxon>
        <taxon>Polyporales</taxon>
        <taxon>Steccherinaceae</taxon>
        <taxon>Steccherinum</taxon>
    </lineage>
</organism>
<evidence type="ECO:0000256" key="4">
    <source>
        <dbReference type="ARBA" id="ARBA00022692"/>
    </source>
</evidence>
<comment type="subcellular location">
    <subcellularLocation>
        <location evidence="1">Membrane</location>
        <topology evidence="1">Multi-pass membrane protein</topology>
    </subcellularLocation>
</comment>
<dbReference type="Pfam" id="PF00153">
    <property type="entry name" value="Mito_carr"/>
    <property type="match status" value="3"/>
</dbReference>
<dbReference type="AlphaFoldDB" id="A0A4R0RRD3"/>
<evidence type="ECO:0000256" key="2">
    <source>
        <dbReference type="ARBA" id="ARBA00006375"/>
    </source>
</evidence>
<evidence type="ECO:0000256" key="8">
    <source>
        <dbReference type="PROSITE-ProRule" id="PRU00282"/>
    </source>
</evidence>
<keyword evidence="4 8" id="KW-0812">Transmembrane</keyword>
<evidence type="ECO:0000313" key="11">
    <source>
        <dbReference type="EMBL" id="TCD69762.1"/>
    </source>
</evidence>
<evidence type="ECO:0000256" key="1">
    <source>
        <dbReference type="ARBA" id="ARBA00004141"/>
    </source>
</evidence>
<dbReference type="GO" id="GO:0016020">
    <property type="term" value="C:membrane"/>
    <property type="evidence" value="ECO:0007669"/>
    <property type="project" value="UniProtKB-SubCell"/>
</dbReference>
<feature type="repeat" description="Solcar" evidence="8">
    <location>
        <begin position="226"/>
        <end position="308"/>
    </location>
</feature>
<dbReference type="Proteomes" id="UP000292702">
    <property type="component" value="Unassembled WGS sequence"/>
</dbReference>
<dbReference type="InterPro" id="IPR023395">
    <property type="entry name" value="MCP_dom_sf"/>
</dbReference>
<evidence type="ECO:0000256" key="5">
    <source>
        <dbReference type="ARBA" id="ARBA00022737"/>
    </source>
</evidence>
<sequence length="330" mass="36724">MSGHKPPASFFPTTALDHAFAGIGAGVVAVLCMHPLDLLKVKFQVATEKPKGGLGGQIWNSLKEVKTNEGWRGLYRGVGPNIAGNASSWGLYFLFYNMLKTHASGNDPSFNMSAGSYLLYSAEASAVTAIMTNPIWVVKVRMFTTRADNPQAYRSLWDGLSSIYRTEGISGWYRGTSLALFGVSNGALQFMTYEKMKQWGFERKRKQFQKAGREWRPEDDKLSNTSYTVMSGASKLLALSLTYPYQVVRSRIQNNATTHLYPDIPTCIKRTFRDERFGGFYRGLGTNLVRVLPGTCVTFVVYENLAWLLRTAAAKREQKRLLASEDASGS</sequence>
<reference evidence="11 12" key="1">
    <citation type="submission" date="2018-11" db="EMBL/GenBank/DDBJ databases">
        <title>Genome assembly of Steccherinum ochraceum LE-BIN_3174, the white-rot fungus of the Steccherinaceae family (The Residual Polyporoid clade, Polyporales, Basidiomycota).</title>
        <authorList>
            <person name="Fedorova T.V."/>
            <person name="Glazunova O.A."/>
            <person name="Landesman E.O."/>
            <person name="Moiseenko K.V."/>
            <person name="Psurtseva N.V."/>
            <person name="Savinova O.S."/>
            <person name="Shakhova N.V."/>
            <person name="Tyazhelova T.V."/>
            <person name="Vasina D.V."/>
        </authorList>
    </citation>
    <scope>NUCLEOTIDE SEQUENCE [LARGE SCALE GENOMIC DNA]</scope>
    <source>
        <strain evidence="11 12">LE-BIN_3174</strain>
    </source>
</reference>
<gene>
    <name evidence="11" type="ORF">EIP91_006298</name>
</gene>
<feature type="repeat" description="Solcar" evidence="8">
    <location>
        <begin position="13"/>
        <end position="102"/>
    </location>
</feature>
<dbReference type="InterPro" id="IPR044712">
    <property type="entry name" value="SLC25A32-like"/>
</dbReference>
<dbReference type="Gene3D" id="1.50.40.10">
    <property type="entry name" value="Mitochondrial carrier domain"/>
    <property type="match status" value="1"/>
</dbReference>
<evidence type="ECO:0000313" key="12">
    <source>
        <dbReference type="Proteomes" id="UP000292702"/>
    </source>
</evidence>
<evidence type="ECO:0000256" key="10">
    <source>
        <dbReference type="SAM" id="Phobius"/>
    </source>
</evidence>
<protein>
    <recommendedName>
        <fullName evidence="13">Mitochondrial FAD carrier protein</fullName>
    </recommendedName>
</protein>
<dbReference type="OrthoDB" id="428293at2759"/>
<dbReference type="EMBL" id="RWJN01000034">
    <property type="protein sequence ID" value="TCD69762.1"/>
    <property type="molecule type" value="Genomic_DNA"/>
</dbReference>
<dbReference type="SUPFAM" id="SSF103506">
    <property type="entry name" value="Mitochondrial carrier"/>
    <property type="match status" value="1"/>
</dbReference>
<dbReference type="GO" id="GO:0055085">
    <property type="term" value="P:transmembrane transport"/>
    <property type="evidence" value="ECO:0007669"/>
    <property type="project" value="InterPro"/>
</dbReference>
<evidence type="ECO:0000256" key="6">
    <source>
        <dbReference type="ARBA" id="ARBA00022989"/>
    </source>
</evidence>
<keyword evidence="5" id="KW-0677">Repeat</keyword>
<keyword evidence="12" id="KW-1185">Reference proteome</keyword>
<feature type="transmembrane region" description="Helical" evidence="10">
    <location>
        <begin position="20"/>
        <end position="39"/>
    </location>
</feature>
<evidence type="ECO:0008006" key="13">
    <source>
        <dbReference type="Google" id="ProtNLM"/>
    </source>
</evidence>
<dbReference type="PANTHER" id="PTHR45683">
    <property type="entry name" value="MITOCHONDRIAL NICOTINAMIDE ADENINE DINUCLEOTIDE TRANSPORTER 1-RELATED-RELATED"/>
    <property type="match status" value="1"/>
</dbReference>
<accession>A0A4R0RRD3</accession>
<dbReference type="GO" id="GO:0006862">
    <property type="term" value="P:nucleotide transport"/>
    <property type="evidence" value="ECO:0007669"/>
    <property type="project" value="InterPro"/>
</dbReference>
<dbReference type="InterPro" id="IPR018108">
    <property type="entry name" value="MCP_transmembrane"/>
</dbReference>